<feature type="transmembrane region" description="Helical" evidence="2">
    <location>
        <begin position="304"/>
        <end position="325"/>
    </location>
</feature>
<evidence type="ECO:0000256" key="1">
    <source>
        <dbReference type="SAM" id="MobiDB-lite"/>
    </source>
</evidence>
<reference evidence="3" key="2">
    <citation type="submission" date="2021-08" db="EMBL/GenBank/DDBJ databases">
        <authorList>
            <person name="Gostincar C."/>
            <person name="Sun X."/>
            <person name="Song Z."/>
            <person name="Gunde-Cimerman N."/>
        </authorList>
    </citation>
    <scope>NUCLEOTIDE SEQUENCE</scope>
    <source>
        <strain evidence="3">EXF-9911</strain>
    </source>
</reference>
<keyword evidence="2" id="KW-0812">Transmembrane</keyword>
<protein>
    <submittedName>
        <fullName evidence="3">Uncharacterized protein</fullName>
    </submittedName>
</protein>
<proteinExistence type="predicted"/>
<keyword evidence="2" id="KW-1133">Transmembrane helix</keyword>
<dbReference type="AlphaFoldDB" id="A0A9P8JC55"/>
<feature type="region of interest" description="Disordered" evidence="1">
    <location>
        <begin position="112"/>
        <end position="155"/>
    </location>
</feature>
<comment type="caution">
    <text evidence="3">The sequence shown here is derived from an EMBL/GenBank/DDBJ whole genome shotgun (WGS) entry which is preliminary data.</text>
</comment>
<gene>
    <name evidence="3" type="ORF">KCU76_g4544</name>
</gene>
<sequence length="363" mass="39591">MLFHERFFIGFKGSADTIVASTSLLDLYLLQSSSCINAGNNTTLPSSTVMNGQSPSKGNRRSSGSATLSTLAGLVEAYAASERSEVSPAFIHAGDLDRQSFVDARRELVAGPPSLPAPGPAPSLLLPPPPVYHPAPYRDEDESDEVVPTPPTRILDRAPLPSVSRFLSELSLGVPHAEESDHDSVSAMGQQAETSVFGGVKASQPYETSFGRYNLFPDVELAPKISRPDSTIPQISPKIHPRPSTPSLASTIPLDISGYNNDQDLMLQRQDKPSPRLIENARTHSLINDSVWLKRDKEGRRRSWSLFVVCAIFPFVLFLFAFGVFDRIMVQLAGTHARPTLRQKSLAKYLCVVEIVAWPSLVA</sequence>
<name>A0A9P8JC55_AURME</name>
<dbReference type="EMBL" id="JAHFXF010000133">
    <property type="protein sequence ID" value="KAG9695358.1"/>
    <property type="molecule type" value="Genomic_DNA"/>
</dbReference>
<dbReference type="Proteomes" id="UP000779574">
    <property type="component" value="Unassembled WGS sequence"/>
</dbReference>
<feature type="region of interest" description="Disordered" evidence="1">
    <location>
        <begin position="41"/>
        <end position="65"/>
    </location>
</feature>
<reference evidence="3" key="1">
    <citation type="journal article" date="2021" name="J Fungi (Basel)">
        <title>Virulence traits and population genomics of the black yeast Aureobasidium melanogenum.</title>
        <authorList>
            <person name="Cernosa A."/>
            <person name="Sun X."/>
            <person name="Gostincar C."/>
            <person name="Fang C."/>
            <person name="Gunde-Cimerman N."/>
            <person name="Song Z."/>
        </authorList>
    </citation>
    <scope>NUCLEOTIDE SEQUENCE</scope>
    <source>
        <strain evidence="3">EXF-9911</strain>
    </source>
</reference>
<feature type="non-terminal residue" evidence="3">
    <location>
        <position position="363"/>
    </location>
</feature>
<evidence type="ECO:0000313" key="4">
    <source>
        <dbReference type="Proteomes" id="UP000779574"/>
    </source>
</evidence>
<evidence type="ECO:0000256" key="2">
    <source>
        <dbReference type="SAM" id="Phobius"/>
    </source>
</evidence>
<organism evidence="3 4">
    <name type="scientific">Aureobasidium melanogenum</name>
    <name type="common">Aureobasidium pullulans var. melanogenum</name>
    <dbReference type="NCBI Taxonomy" id="46634"/>
    <lineage>
        <taxon>Eukaryota</taxon>
        <taxon>Fungi</taxon>
        <taxon>Dikarya</taxon>
        <taxon>Ascomycota</taxon>
        <taxon>Pezizomycotina</taxon>
        <taxon>Dothideomycetes</taxon>
        <taxon>Dothideomycetidae</taxon>
        <taxon>Dothideales</taxon>
        <taxon>Saccotheciaceae</taxon>
        <taxon>Aureobasidium</taxon>
    </lineage>
</organism>
<evidence type="ECO:0000313" key="3">
    <source>
        <dbReference type="EMBL" id="KAG9695358.1"/>
    </source>
</evidence>
<dbReference type="OrthoDB" id="3925074at2759"/>
<feature type="compositionally biased region" description="Pro residues" evidence="1">
    <location>
        <begin position="113"/>
        <end position="133"/>
    </location>
</feature>
<keyword evidence="2" id="KW-0472">Membrane</keyword>
<accession>A0A9P8JC55</accession>